<gene>
    <name evidence="2" type="primary">cas5e</name>
    <name evidence="2" type="ORF">AAIA72_13620</name>
</gene>
<dbReference type="Gene3D" id="3.30.70.2660">
    <property type="match status" value="1"/>
</dbReference>
<dbReference type="EMBL" id="CP154858">
    <property type="protein sequence ID" value="XDT71832.1"/>
    <property type="molecule type" value="Genomic_DNA"/>
</dbReference>
<evidence type="ECO:0000313" key="2">
    <source>
        <dbReference type="EMBL" id="XDT71832.1"/>
    </source>
</evidence>
<organism evidence="2">
    <name type="scientific">Thermohahella caldifontis</name>
    <dbReference type="NCBI Taxonomy" id="3142973"/>
    <lineage>
        <taxon>Bacteria</taxon>
        <taxon>Pseudomonadati</taxon>
        <taxon>Pseudomonadota</taxon>
        <taxon>Gammaproteobacteria</taxon>
        <taxon>Oceanospirillales</taxon>
        <taxon>Hahellaceae</taxon>
        <taxon>Thermohahella</taxon>
    </lineage>
</organism>
<proteinExistence type="predicted"/>
<dbReference type="InterPro" id="IPR021124">
    <property type="entry name" value="CRISPR-assoc_prot_Cas5"/>
</dbReference>
<reference evidence="2" key="1">
    <citation type="submission" date="2024-05" db="EMBL/GenBank/DDBJ databases">
        <title>Genome sequencing of novel strain.</title>
        <authorList>
            <person name="Ganbat D."/>
            <person name="Ganbat S."/>
            <person name="Lee S.-J."/>
        </authorList>
    </citation>
    <scope>NUCLEOTIDE SEQUENCE</scope>
    <source>
        <strain evidence="2">SMD15-11</strain>
    </source>
</reference>
<sequence length="257" mass="29400">MEYLLFRLYGPMASWGEIAVGEMRHSDIKPSKSALVGLLGAALGLGRDDEENQSMLAASYRFAVRMHATGQLMRDYHTAQAPDSAGKFSYKTRRDELVVGRHRLGTVLSTREYRTDSMAIVALAAGTAAPWSLAKLKGALLKPRFHLYLGRKSCPLAAPLNPQIVQADGFLEAFEQYQPGDLLMDERPWCSDERWLPPDTVQHYYWEGSIEDFSSDGGQFDRTQVRELRRLDQPLSRQRWQFEPRKEFHWMKAMESR</sequence>
<protein>
    <submittedName>
        <fullName evidence="2">Type I-E CRISPR-associated protein Cas5/CasD</fullName>
    </submittedName>
</protein>
<accession>A0AB39UV05</accession>
<keyword evidence="1" id="KW-0051">Antiviral defense</keyword>
<dbReference type="Pfam" id="PF09704">
    <property type="entry name" value="Cas_Cas5d"/>
    <property type="match status" value="1"/>
</dbReference>
<evidence type="ECO:0000256" key="1">
    <source>
        <dbReference type="ARBA" id="ARBA00023118"/>
    </source>
</evidence>
<dbReference type="InterPro" id="IPR013422">
    <property type="entry name" value="CRISPR-assoc_prot_Cas5_N"/>
</dbReference>
<dbReference type="CDD" id="cd09756">
    <property type="entry name" value="Cas5_I-E"/>
    <property type="match status" value="1"/>
</dbReference>
<dbReference type="KEGG" id="tcd:AAIA72_13620"/>
<name>A0AB39UV05_9GAMM</name>
<dbReference type="AlphaFoldDB" id="A0AB39UV05"/>
<dbReference type="NCBIfam" id="TIGR02593">
    <property type="entry name" value="CRISPR_cas5"/>
    <property type="match status" value="1"/>
</dbReference>
<dbReference type="RefSeq" id="WP_369600856.1">
    <property type="nucleotide sequence ID" value="NZ_CP154858.1"/>
</dbReference>
<dbReference type="GO" id="GO:0051607">
    <property type="term" value="P:defense response to virus"/>
    <property type="evidence" value="ECO:0007669"/>
    <property type="project" value="UniProtKB-KW"/>
</dbReference>
<dbReference type="NCBIfam" id="TIGR01868">
    <property type="entry name" value="casD_Cas5e"/>
    <property type="match status" value="1"/>
</dbReference>
<dbReference type="GO" id="GO:0043571">
    <property type="term" value="P:maintenance of CRISPR repeat elements"/>
    <property type="evidence" value="ECO:0007669"/>
    <property type="project" value="InterPro"/>
</dbReference>
<dbReference type="InterPro" id="IPR010147">
    <property type="entry name" value="CRISPR-assoc_prot_CasD"/>
</dbReference>
<dbReference type="GO" id="GO:0003723">
    <property type="term" value="F:RNA binding"/>
    <property type="evidence" value="ECO:0007669"/>
    <property type="project" value="InterPro"/>
</dbReference>